<accession>X0XR09</accession>
<gene>
    <name evidence="1" type="ORF">S01H1_50169</name>
</gene>
<feature type="non-terminal residue" evidence="1">
    <location>
        <position position="260"/>
    </location>
</feature>
<comment type="caution">
    <text evidence="1">The sequence shown here is derived from an EMBL/GenBank/DDBJ whole genome shotgun (WGS) entry which is preliminary data.</text>
</comment>
<sequence>LYNPIGNLLRQELKAWDKKGAKKGKITGTVVIENHWRDGYEAGRTAYFVNPGGDLATLKDAYELSYGNVVGFDKKANARVAIRVLTRDGDKAYDKEEVYDSVGRMLNQYIDATDDEGKKIGTVGIRVYYKSQNLGKRGYEEGRESYFIYEEEVVEDGKPVKKVKTTKLSEGQVVSWKDGNPLVRIDVYIKDRDESGKVKMEEGKPKYKILYSKVELYNTIGQLLSQEVPTEKYRKDKDGNKVSTIDERGKITGEKVMLDV</sequence>
<feature type="non-terminal residue" evidence="1">
    <location>
        <position position="1"/>
    </location>
</feature>
<reference evidence="1" key="1">
    <citation type="journal article" date="2014" name="Front. Microbiol.">
        <title>High frequency of phylogenetically diverse reductive dehalogenase-homologous genes in deep subseafloor sedimentary metagenomes.</title>
        <authorList>
            <person name="Kawai M."/>
            <person name="Futagami T."/>
            <person name="Toyoda A."/>
            <person name="Takaki Y."/>
            <person name="Nishi S."/>
            <person name="Hori S."/>
            <person name="Arai W."/>
            <person name="Tsubouchi T."/>
            <person name="Morono Y."/>
            <person name="Uchiyama I."/>
            <person name="Ito T."/>
            <person name="Fujiyama A."/>
            <person name="Inagaki F."/>
            <person name="Takami H."/>
        </authorList>
    </citation>
    <scope>NUCLEOTIDE SEQUENCE</scope>
    <source>
        <strain evidence="1">Expedition CK06-06</strain>
    </source>
</reference>
<dbReference type="EMBL" id="BARS01032314">
    <property type="protein sequence ID" value="GAG27311.1"/>
    <property type="molecule type" value="Genomic_DNA"/>
</dbReference>
<protein>
    <submittedName>
        <fullName evidence="1">Uncharacterized protein</fullName>
    </submittedName>
</protein>
<proteinExistence type="predicted"/>
<name>X0XR09_9ZZZZ</name>
<organism evidence="1">
    <name type="scientific">marine sediment metagenome</name>
    <dbReference type="NCBI Taxonomy" id="412755"/>
    <lineage>
        <taxon>unclassified sequences</taxon>
        <taxon>metagenomes</taxon>
        <taxon>ecological metagenomes</taxon>
    </lineage>
</organism>
<evidence type="ECO:0000313" key="1">
    <source>
        <dbReference type="EMBL" id="GAG27311.1"/>
    </source>
</evidence>
<dbReference type="AlphaFoldDB" id="X0XR09"/>